<accession>A0A1G2KJL0</accession>
<dbReference type="STRING" id="1802270.A3C07_03925"/>
<feature type="domain" description="Archease" evidence="5">
    <location>
        <begin position="5"/>
        <end position="142"/>
    </location>
</feature>
<sequence>MDYGFEILPNTADIRIKIWGRTLQELFCNALRGMAAFVEPGTLDAARTALKEKWDIKVEALDLTSLFVKFLSEVIARSDTENTVYLGARFKKFGENFLEGKLLGIKVEDGFEKEIKAVSYQEVDIKKNSETGLYETVLVFDI</sequence>
<protein>
    <recommendedName>
        <fullName evidence="5">Archease domain-containing protein</fullName>
    </recommendedName>
</protein>
<dbReference type="PANTHER" id="PTHR12682">
    <property type="entry name" value="ARCHEASE"/>
    <property type="match status" value="1"/>
</dbReference>
<dbReference type="EMBL" id="MHQI01000062">
    <property type="protein sequence ID" value="OGZ98578.1"/>
    <property type="molecule type" value="Genomic_DNA"/>
</dbReference>
<evidence type="ECO:0000256" key="3">
    <source>
        <dbReference type="ARBA" id="ARBA00022723"/>
    </source>
</evidence>
<proteinExistence type="inferred from homology"/>
<keyword evidence="3" id="KW-0479">Metal-binding</keyword>
<dbReference type="InterPro" id="IPR023572">
    <property type="entry name" value="Archease_dom"/>
</dbReference>
<dbReference type="PANTHER" id="PTHR12682:SF11">
    <property type="entry name" value="PROTEIN ARCHEASE"/>
    <property type="match status" value="1"/>
</dbReference>
<dbReference type="InterPro" id="IPR036820">
    <property type="entry name" value="Archease_dom_sf"/>
</dbReference>
<dbReference type="GO" id="GO:0046872">
    <property type="term" value="F:metal ion binding"/>
    <property type="evidence" value="ECO:0007669"/>
    <property type="project" value="UniProtKB-KW"/>
</dbReference>
<dbReference type="Proteomes" id="UP000179023">
    <property type="component" value="Unassembled WGS sequence"/>
</dbReference>
<evidence type="ECO:0000313" key="7">
    <source>
        <dbReference type="Proteomes" id="UP000179023"/>
    </source>
</evidence>
<evidence type="ECO:0000259" key="5">
    <source>
        <dbReference type="Pfam" id="PF01951"/>
    </source>
</evidence>
<evidence type="ECO:0000313" key="6">
    <source>
        <dbReference type="EMBL" id="OGZ98578.1"/>
    </source>
</evidence>
<comment type="caution">
    <text evidence="6">The sequence shown here is derived from an EMBL/GenBank/DDBJ whole genome shotgun (WGS) entry which is preliminary data.</text>
</comment>
<dbReference type="Pfam" id="PF01951">
    <property type="entry name" value="Archease"/>
    <property type="match status" value="1"/>
</dbReference>
<evidence type="ECO:0000256" key="4">
    <source>
        <dbReference type="ARBA" id="ARBA00022837"/>
    </source>
</evidence>
<dbReference type="GO" id="GO:0008033">
    <property type="term" value="P:tRNA processing"/>
    <property type="evidence" value="ECO:0007669"/>
    <property type="project" value="UniProtKB-KW"/>
</dbReference>
<keyword evidence="4" id="KW-0106">Calcium</keyword>
<dbReference type="InterPro" id="IPR002804">
    <property type="entry name" value="Archease"/>
</dbReference>
<dbReference type="SUPFAM" id="SSF69819">
    <property type="entry name" value="MTH1598-like"/>
    <property type="match status" value="1"/>
</dbReference>
<dbReference type="AlphaFoldDB" id="A0A1G2KJL0"/>
<evidence type="ECO:0000256" key="2">
    <source>
        <dbReference type="ARBA" id="ARBA00022694"/>
    </source>
</evidence>
<reference evidence="6 7" key="1">
    <citation type="journal article" date="2016" name="Nat. Commun.">
        <title>Thousands of microbial genomes shed light on interconnected biogeochemical processes in an aquifer system.</title>
        <authorList>
            <person name="Anantharaman K."/>
            <person name="Brown C.T."/>
            <person name="Hug L.A."/>
            <person name="Sharon I."/>
            <person name="Castelle C.J."/>
            <person name="Probst A.J."/>
            <person name="Thomas B.C."/>
            <person name="Singh A."/>
            <person name="Wilkins M.J."/>
            <person name="Karaoz U."/>
            <person name="Brodie E.L."/>
            <person name="Williams K.H."/>
            <person name="Hubbard S.S."/>
            <person name="Banfield J.F."/>
        </authorList>
    </citation>
    <scope>NUCLEOTIDE SEQUENCE [LARGE SCALE GENOMIC DNA]</scope>
</reference>
<dbReference type="Gene3D" id="3.55.10.10">
    <property type="entry name" value="Archease domain"/>
    <property type="match status" value="1"/>
</dbReference>
<gene>
    <name evidence="6" type="ORF">A3C07_03925</name>
</gene>
<comment type="similarity">
    <text evidence="1">Belongs to the archease family.</text>
</comment>
<organism evidence="6 7">
    <name type="scientific">Candidatus Sungbacteria bacterium RIFCSPHIGHO2_02_FULL_47_11</name>
    <dbReference type="NCBI Taxonomy" id="1802270"/>
    <lineage>
        <taxon>Bacteria</taxon>
        <taxon>Candidatus Sungiibacteriota</taxon>
    </lineage>
</organism>
<keyword evidence="2" id="KW-0819">tRNA processing</keyword>
<name>A0A1G2KJL0_9BACT</name>
<evidence type="ECO:0000256" key="1">
    <source>
        <dbReference type="ARBA" id="ARBA00007963"/>
    </source>
</evidence>